<dbReference type="InterPro" id="IPR014238">
    <property type="entry name" value="Spore_YlmC/YmxH"/>
</dbReference>
<dbReference type="Pfam" id="PF05239">
    <property type="entry name" value="PRC"/>
    <property type="match status" value="1"/>
</dbReference>
<dbReference type="EMBL" id="JRJU01000052">
    <property type="protein sequence ID" value="KHF38106.1"/>
    <property type="molecule type" value="Genomic_DNA"/>
</dbReference>
<dbReference type="PANTHER" id="PTHR40061">
    <property type="entry name" value="SPORULATION PROTEIN YLMC-RELATED"/>
    <property type="match status" value="1"/>
</dbReference>
<dbReference type="InterPro" id="IPR011033">
    <property type="entry name" value="PRC_barrel-like_sf"/>
</dbReference>
<keyword evidence="3" id="KW-1185">Reference proteome</keyword>
<dbReference type="Proteomes" id="UP000030832">
    <property type="component" value="Unassembled WGS sequence"/>
</dbReference>
<sequence length="97" mass="10828">MMKISELQVKDIVNMDNGKRLGHLTDLEINLSTGAIEALVINSSGKMMGLFGKESEEIVIPWKNIIRIGSDVILVEVPSTYGRPPQSHEHPSTMRKR</sequence>
<dbReference type="eggNOG" id="COG1873">
    <property type="taxonomic scope" value="Bacteria"/>
</dbReference>
<evidence type="ECO:0000259" key="1">
    <source>
        <dbReference type="Pfam" id="PF05239"/>
    </source>
</evidence>
<comment type="caution">
    <text evidence="2">The sequence shown here is derived from an EMBL/GenBank/DDBJ whole genome shotgun (WGS) entry which is preliminary data.</text>
</comment>
<name>A0A0B0IEK2_9BACI</name>
<dbReference type="SUPFAM" id="SSF50346">
    <property type="entry name" value="PRC-barrel domain"/>
    <property type="match status" value="1"/>
</dbReference>
<protein>
    <submittedName>
        <fullName evidence="2">Sporulation protein</fullName>
    </submittedName>
</protein>
<dbReference type="RefSeq" id="WP_034633584.1">
    <property type="nucleotide sequence ID" value="NZ_JRJU01000052.1"/>
</dbReference>
<gene>
    <name evidence="2" type="ORF">LQ50_23340</name>
</gene>
<dbReference type="AlphaFoldDB" id="A0A0B0IEK2"/>
<dbReference type="PANTHER" id="PTHR40061:SF1">
    <property type="entry name" value="SPORULATION PROTEIN YLMC-RELATED"/>
    <property type="match status" value="1"/>
</dbReference>
<organism evidence="2 3">
    <name type="scientific">Halalkalibacter okhensis</name>
    <dbReference type="NCBI Taxonomy" id="333138"/>
    <lineage>
        <taxon>Bacteria</taxon>
        <taxon>Bacillati</taxon>
        <taxon>Bacillota</taxon>
        <taxon>Bacilli</taxon>
        <taxon>Bacillales</taxon>
        <taxon>Bacillaceae</taxon>
        <taxon>Halalkalibacter</taxon>
    </lineage>
</organism>
<evidence type="ECO:0000313" key="2">
    <source>
        <dbReference type="EMBL" id="KHF38106.1"/>
    </source>
</evidence>
<dbReference type="Gene3D" id="2.30.30.240">
    <property type="entry name" value="PRC-barrel domain"/>
    <property type="match status" value="1"/>
</dbReference>
<evidence type="ECO:0000313" key="3">
    <source>
        <dbReference type="Proteomes" id="UP000030832"/>
    </source>
</evidence>
<dbReference type="NCBIfam" id="TIGR02888">
    <property type="entry name" value="spore_YlmC_YmxH"/>
    <property type="match status" value="1"/>
</dbReference>
<accession>A0A0B0IEK2</accession>
<reference evidence="2 3" key="1">
    <citation type="submission" date="2014-09" db="EMBL/GenBank/DDBJ databases">
        <title>Genome sequencing and annotation of Bacillus Okhensis strain Kh10-101T.</title>
        <authorList>
            <person name="Prakash J.S."/>
        </authorList>
    </citation>
    <scope>NUCLEOTIDE SEQUENCE [LARGE SCALE GENOMIC DNA]</scope>
    <source>
        <strain evidence="3">Kh10-101T</strain>
    </source>
</reference>
<dbReference type="STRING" id="333138.LQ50_23340"/>
<feature type="domain" description="PRC-barrel" evidence="1">
    <location>
        <begin position="2"/>
        <end position="78"/>
    </location>
</feature>
<dbReference type="InterPro" id="IPR027275">
    <property type="entry name" value="PRC-brl_dom"/>
</dbReference>
<dbReference type="OrthoDB" id="6024937at2"/>
<proteinExistence type="predicted"/>